<proteinExistence type="predicted"/>
<gene>
    <name evidence="1" type="ORF">ISP14_10220</name>
</gene>
<dbReference type="EMBL" id="JADIKL010000004">
    <property type="protein sequence ID" value="MFK2931168.1"/>
    <property type="molecule type" value="Genomic_DNA"/>
</dbReference>
<comment type="caution">
    <text evidence="1">The sequence shown here is derived from an EMBL/GenBank/DDBJ whole genome shotgun (WGS) entry which is preliminary data.</text>
</comment>
<dbReference type="Gene3D" id="3.30.420.10">
    <property type="entry name" value="Ribonuclease H-like superfamily/Ribonuclease H"/>
    <property type="match status" value="1"/>
</dbReference>
<evidence type="ECO:0000313" key="1">
    <source>
        <dbReference type="EMBL" id="MFK2931168.1"/>
    </source>
</evidence>
<protein>
    <submittedName>
        <fullName evidence="1">Uncharacterized protein</fullName>
    </submittedName>
</protein>
<sequence length="158" mass="18060">MTDLFLDCEWADVLASQLVSIGLVSSDLRHVFYAERDPLPFDPMPFVRVAVYPLLERGEAAMSDALLTHRLRTFLAAIPNPLIGYDSPHDRALCQFVLDGMDEPEPEGPTLSSIGWRHLELDTARERWWRDHPEHQPQRHHARVDALALRGAWLSQQS</sequence>
<name>A0ABW8KJV0_9GAMM</name>
<dbReference type="RefSeq" id="WP_404539048.1">
    <property type="nucleotide sequence ID" value="NZ_JADIKL010000004.1"/>
</dbReference>
<reference evidence="1 2" key="1">
    <citation type="submission" date="2020-10" db="EMBL/GenBank/DDBJ databases">
        <title>Phylogeny of dyella-like bacteria.</title>
        <authorList>
            <person name="Fu J."/>
        </authorList>
    </citation>
    <scope>NUCLEOTIDE SEQUENCE [LARGE SCALE GENOMIC DNA]</scope>
    <source>
        <strain evidence="1 2">DKC-1</strain>
    </source>
</reference>
<dbReference type="Proteomes" id="UP001620397">
    <property type="component" value="Unassembled WGS sequence"/>
</dbReference>
<dbReference type="InterPro" id="IPR036397">
    <property type="entry name" value="RNaseH_sf"/>
</dbReference>
<keyword evidence="2" id="KW-1185">Reference proteome</keyword>
<accession>A0ABW8KJV0</accession>
<evidence type="ECO:0000313" key="2">
    <source>
        <dbReference type="Proteomes" id="UP001620397"/>
    </source>
</evidence>
<organism evidence="1 2">
    <name type="scientific">Dyella agri</name>
    <dbReference type="NCBI Taxonomy" id="1926869"/>
    <lineage>
        <taxon>Bacteria</taxon>
        <taxon>Pseudomonadati</taxon>
        <taxon>Pseudomonadota</taxon>
        <taxon>Gammaproteobacteria</taxon>
        <taxon>Lysobacterales</taxon>
        <taxon>Rhodanobacteraceae</taxon>
        <taxon>Dyella</taxon>
    </lineage>
</organism>